<sequence length="84" mass="9093">MALRLDPAELEDFELLLDEEGVLLDFELLELDATLLDATLLEATDEALDDAVPDGAEHSLVPPATLVPAPKVASEQTKLPERTL</sequence>
<name>A0ABP9QAU1_9RHOO</name>
<keyword evidence="2" id="KW-1185">Reference proteome</keyword>
<proteinExistence type="predicted"/>
<evidence type="ECO:0000313" key="1">
    <source>
        <dbReference type="EMBL" id="GAA5157760.1"/>
    </source>
</evidence>
<dbReference type="Proteomes" id="UP001500547">
    <property type="component" value="Unassembled WGS sequence"/>
</dbReference>
<comment type="caution">
    <text evidence="1">The sequence shown here is derived from an EMBL/GenBank/DDBJ whole genome shotgun (WGS) entry which is preliminary data.</text>
</comment>
<dbReference type="EMBL" id="BAABLD010000001">
    <property type="protein sequence ID" value="GAA5157760.1"/>
    <property type="molecule type" value="Genomic_DNA"/>
</dbReference>
<reference evidence="2" key="1">
    <citation type="journal article" date="2019" name="Int. J. Syst. Evol. Microbiol.">
        <title>The Global Catalogue of Microorganisms (GCM) 10K type strain sequencing project: providing services to taxonomists for standard genome sequencing and annotation.</title>
        <authorList>
            <consortium name="The Broad Institute Genomics Platform"/>
            <consortium name="The Broad Institute Genome Sequencing Center for Infectious Disease"/>
            <person name="Wu L."/>
            <person name="Ma J."/>
        </authorList>
    </citation>
    <scope>NUCLEOTIDE SEQUENCE [LARGE SCALE GENOMIC DNA]</scope>
    <source>
        <strain evidence="2">JCM 18715</strain>
    </source>
</reference>
<accession>A0ABP9QAU1</accession>
<protein>
    <submittedName>
        <fullName evidence="1">Uncharacterized protein</fullName>
    </submittedName>
</protein>
<evidence type="ECO:0000313" key="2">
    <source>
        <dbReference type="Proteomes" id="UP001500547"/>
    </source>
</evidence>
<gene>
    <name evidence="1" type="ORF">GCM10025770_01430</name>
</gene>
<organism evidence="1 2">
    <name type="scientific">Viridibacterium curvum</name>
    <dbReference type="NCBI Taxonomy" id="1101404"/>
    <lineage>
        <taxon>Bacteria</taxon>
        <taxon>Pseudomonadati</taxon>
        <taxon>Pseudomonadota</taxon>
        <taxon>Betaproteobacteria</taxon>
        <taxon>Rhodocyclales</taxon>
        <taxon>Rhodocyclaceae</taxon>
        <taxon>Viridibacterium</taxon>
    </lineage>
</organism>